<reference evidence="1" key="1">
    <citation type="submission" date="2022-07" db="EMBL/GenBank/DDBJ databases">
        <title>Description and genome-wide analysis of Profundicola chukchiensis gen. nov., sp. nov., marine bacteria isolated from bottom sediments of the Chukchi Sea.</title>
        <authorList>
            <person name="Romanenko L."/>
            <person name="Otstavnykh N."/>
            <person name="Kurilenko V."/>
            <person name="Eremeev V."/>
            <person name="Velansky P."/>
            <person name="Mikhailov V."/>
            <person name="Isaeva M."/>
        </authorList>
    </citation>
    <scope>NUCLEOTIDE SEQUENCE</scope>
    <source>
        <strain evidence="1">KMM 9713</strain>
    </source>
</reference>
<organism evidence="1 2">
    <name type="scientific">Profundicola chukchiensis</name>
    <dbReference type="NCBI Taxonomy" id="2961959"/>
    <lineage>
        <taxon>Bacteria</taxon>
        <taxon>Pseudomonadati</taxon>
        <taxon>Bacteroidota</taxon>
        <taxon>Flavobacteriia</taxon>
        <taxon>Flavobacteriales</taxon>
        <taxon>Weeksellaceae</taxon>
        <taxon>Profundicola</taxon>
    </lineage>
</organism>
<gene>
    <name evidence="1" type="ORF">NMK71_04990</name>
</gene>
<dbReference type="InterPro" id="IPR036525">
    <property type="entry name" value="Tubulin/FtsZ_GTPase_sf"/>
</dbReference>
<dbReference type="AlphaFoldDB" id="A0A9X4RWH4"/>
<dbReference type="RefSeq" id="WP_304420326.1">
    <property type="nucleotide sequence ID" value="NZ_JANCMU010000002.1"/>
</dbReference>
<protein>
    <submittedName>
        <fullName evidence="1">Uncharacterized protein</fullName>
    </submittedName>
</protein>
<name>A0A9X4RWH4_9FLAO</name>
<dbReference type="Gene3D" id="3.40.50.1440">
    <property type="entry name" value="Tubulin/FtsZ, GTPase domain"/>
    <property type="match status" value="1"/>
</dbReference>
<keyword evidence="2" id="KW-1185">Reference proteome</keyword>
<sequence>MAKTYIFAIGGTGSRVLKSLAFLLSSGVECNTDSIIPIIIDPDDANGDVSRTVDVLKQYQEIRKKLKFSDAHPNQFFKVKVDSLPESTNFKLRVEDSSVRFKEYIDYSNLDRKNKALASILFSENNLNADMEVGFKGNPNIGSVVLNQFQNSQGFQDFASSFVEGDRIFIISSIFGGTGAAGFPLLLKNIRSASEELASWQLLRNAPVGAISVLPYFGVKNDADSEIDRSTFISKTKAALQYYLKGVNKSVNQMYYIADKIMNDYENNEGGTVQKNKAHLMEFLSGLAVIDFINTSSENLEGENKVKEFGIETESSNLTFTNFYSSTKSKLFKPLSSYYYFRYYLKNMLSSNLEMKFAKEIDLKKDFLTSDFYLALDKFNNHYWDWLKELSENERGLSLYTLKDGENVFHSITGIEPKGGGILGMLKGKDNNNRLTAQLNKNAKKHNENIENNFMNLFYKSMSNVIEEKY</sequence>
<dbReference type="Proteomes" id="UP001152599">
    <property type="component" value="Unassembled WGS sequence"/>
</dbReference>
<evidence type="ECO:0000313" key="1">
    <source>
        <dbReference type="EMBL" id="MDG4945762.1"/>
    </source>
</evidence>
<accession>A0A9X4RWH4</accession>
<evidence type="ECO:0000313" key="2">
    <source>
        <dbReference type="Proteomes" id="UP001152599"/>
    </source>
</evidence>
<proteinExistence type="predicted"/>
<comment type="caution">
    <text evidence="1">The sequence shown here is derived from an EMBL/GenBank/DDBJ whole genome shotgun (WGS) entry which is preliminary data.</text>
</comment>
<dbReference type="SUPFAM" id="SSF52490">
    <property type="entry name" value="Tubulin nucleotide-binding domain-like"/>
    <property type="match status" value="1"/>
</dbReference>
<dbReference type="EMBL" id="JANCMU010000002">
    <property type="protein sequence ID" value="MDG4945762.1"/>
    <property type="molecule type" value="Genomic_DNA"/>
</dbReference>